<keyword evidence="2" id="KW-1185">Reference proteome</keyword>
<accession>A0A975GR76</accession>
<sequence>MKGGTHPFFCHEAAKTRSFTKFYEVSLRFLCVFAADFFG</sequence>
<protein>
    <submittedName>
        <fullName evidence="1">Uncharacterized protein</fullName>
    </submittedName>
</protein>
<proteinExistence type="predicted"/>
<organism evidence="1 2">
    <name type="scientific">Desulfonema magnum</name>
    <dbReference type="NCBI Taxonomy" id="45655"/>
    <lineage>
        <taxon>Bacteria</taxon>
        <taxon>Pseudomonadati</taxon>
        <taxon>Thermodesulfobacteriota</taxon>
        <taxon>Desulfobacteria</taxon>
        <taxon>Desulfobacterales</taxon>
        <taxon>Desulfococcaceae</taxon>
        <taxon>Desulfonema</taxon>
    </lineage>
</organism>
<name>A0A975GR76_9BACT</name>
<evidence type="ECO:0000313" key="2">
    <source>
        <dbReference type="Proteomes" id="UP000663722"/>
    </source>
</evidence>
<dbReference type="KEGG" id="dmm:dnm_068070"/>
<dbReference type="EMBL" id="CP061800">
    <property type="protein sequence ID" value="QTA90746.1"/>
    <property type="molecule type" value="Genomic_DNA"/>
</dbReference>
<dbReference type="AlphaFoldDB" id="A0A975GR76"/>
<dbReference type="Proteomes" id="UP000663722">
    <property type="component" value="Chromosome"/>
</dbReference>
<evidence type="ECO:0000313" key="1">
    <source>
        <dbReference type="EMBL" id="QTA90746.1"/>
    </source>
</evidence>
<gene>
    <name evidence="1" type="ORF">dnm_068070</name>
</gene>
<reference evidence="1" key="1">
    <citation type="journal article" date="2021" name="Microb. Physiol.">
        <title>Proteogenomic Insights into the Physiology of Marine, Sulfate-Reducing, Filamentous Desulfonema limicola and Desulfonema magnum.</title>
        <authorList>
            <person name="Schnaars V."/>
            <person name="Wohlbrand L."/>
            <person name="Scheve S."/>
            <person name="Hinrichs C."/>
            <person name="Reinhardt R."/>
            <person name="Rabus R."/>
        </authorList>
    </citation>
    <scope>NUCLEOTIDE SEQUENCE</scope>
    <source>
        <strain evidence="1">4be13</strain>
    </source>
</reference>